<evidence type="ECO:0000313" key="1">
    <source>
        <dbReference type="EMBL" id="GBN86343.1"/>
    </source>
</evidence>
<sequence>MQSESCLASPLHMVTKSNGDWRPCRDYRKLNSVTVPDSYPIPHIQGSLQSDSQHLEHLEQVFLRFEECGVRLNASKSVLGKSSVQFLGHIATPGGITPLSEKLSVVTNFPEPSTVREPRRFLTLVNFYRRFVPNVARTQAKCLFKTGQEKCQNTDRLDIDSQKRI</sequence>
<evidence type="ECO:0008006" key="3">
    <source>
        <dbReference type="Google" id="ProtNLM"/>
    </source>
</evidence>
<dbReference type="Gene3D" id="3.10.10.10">
    <property type="entry name" value="HIV Type 1 Reverse Transcriptase, subunit A, domain 1"/>
    <property type="match status" value="1"/>
</dbReference>
<name>A0A4Y2SEY3_ARAVE</name>
<dbReference type="PANTHER" id="PTHR33064">
    <property type="entry name" value="POL PROTEIN"/>
    <property type="match status" value="1"/>
</dbReference>
<dbReference type="EMBL" id="BGPR01021239">
    <property type="protein sequence ID" value="GBN86343.1"/>
    <property type="molecule type" value="Genomic_DNA"/>
</dbReference>
<dbReference type="Proteomes" id="UP000499080">
    <property type="component" value="Unassembled WGS sequence"/>
</dbReference>
<dbReference type="Gene3D" id="3.30.70.270">
    <property type="match status" value="3"/>
</dbReference>
<dbReference type="OrthoDB" id="6426130at2759"/>
<proteinExistence type="predicted"/>
<accession>A0A4Y2SEY3</accession>
<keyword evidence="2" id="KW-1185">Reference proteome</keyword>
<comment type="caution">
    <text evidence="1">The sequence shown here is derived from an EMBL/GenBank/DDBJ whole genome shotgun (WGS) entry which is preliminary data.</text>
</comment>
<evidence type="ECO:0000313" key="2">
    <source>
        <dbReference type="Proteomes" id="UP000499080"/>
    </source>
</evidence>
<organism evidence="1 2">
    <name type="scientific">Araneus ventricosus</name>
    <name type="common">Orbweaver spider</name>
    <name type="synonym">Epeira ventricosa</name>
    <dbReference type="NCBI Taxonomy" id="182803"/>
    <lineage>
        <taxon>Eukaryota</taxon>
        <taxon>Metazoa</taxon>
        <taxon>Ecdysozoa</taxon>
        <taxon>Arthropoda</taxon>
        <taxon>Chelicerata</taxon>
        <taxon>Arachnida</taxon>
        <taxon>Araneae</taxon>
        <taxon>Araneomorphae</taxon>
        <taxon>Entelegynae</taxon>
        <taxon>Araneoidea</taxon>
        <taxon>Araneidae</taxon>
        <taxon>Araneus</taxon>
    </lineage>
</organism>
<gene>
    <name evidence="1" type="ORF">AVEN_83917_1</name>
</gene>
<dbReference type="InterPro" id="IPR043502">
    <property type="entry name" value="DNA/RNA_pol_sf"/>
</dbReference>
<dbReference type="AlphaFoldDB" id="A0A4Y2SEY3"/>
<dbReference type="InterPro" id="IPR043128">
    <property type="entry name" value="Rev_trsase/Diguanyl_cyclase"/>
</dbReference>
<protein>
    <recommendedName>
        <fullName evidence="3">Retrovirus-related Pol polyprotein from transposon opus</fullName>
    </recommendedName>
</protein>
<dbReference type="SUPFAM" id="SSF56672">
    <property type="entry name" value="DNA/RNA polymerases"/>
    <property type="match status" value="1"/>
</dbReference>
<dbReference type="PANTHER" id="PTHR33064:SF37">
    <property type="entry name" value="RIBONUCLEASE H"/>
    <property type="match status" value="1"/>
</dbReference>
<reference evidence="1 2" key="1">
    <citation type="journal article" date="2019" name="Sci. Rep.">
        <title>Orb-weaving spider Araneus ventricosus genome elucidates the spidroin gene catalogue.</title>
        <authorList>
            <person name="Kono N."/>
            <person name="Nakamura H."/>
            <person name="Ohtoshi R."/>
            <person name="Moran D.A.P."/>
            <person name="Shinohara A."/>
            <person name="Yoshida Y."/>
            <person name="Fujiwara M."/>
            <person name="Mori M."/>
            <person name="Tomita M."/>
            <person name="Arakawa K."/>
        </authorList>
    </citation>
    <scope>NUCLEOTIDE SEQUENCE [LARGE SCALE GENOMIC DNA]</scope>
</reference>
<dbReference type="InterPro" id="IPR051320">
    <property type="entry name" value="Viral_Replic_Matur_Polypro"/>
</dbReference>
<dbReference type="GO" id="GO:0071897">
    <property type="term" value="P:DNA biosynthetic process"/>
    <property type="evidence" value="ECO:0007669"/>
    <property type="project" value="UniProtKB-ARBA"/>
</dbReference>